<dbReference type="InterPro" id="IPR000477">
    <property type="entry name" value="RT_dom"/>
</dbReference>
<keyword evidence="5" id="KW-1185">Reference proteome</keyword>
<sequence>MIDSIDIPQETQAPSTEKSHLPPPIPPIPNSPSPIASILSPSNPTSSNSTLDSRQFLKPIAPSKRTLPEKPQNKSRNTFDHDNAYLPQELAEIIATRQRRERAWHARLMICTTVISYLYSTLANFTNEIEKEEVVAFKTYLKQAIANFAAADSHTSPPQVPIHTRPSKGHGKGNDKNPTKKIAVATPRILPNKTANRETYKEVALPKIPQVNDNTWAVVARKGQKKARLVNNSNDTKAHASAGCKNAPRAVNKDNSAPVSDKRLFVRLPHEHEWRKLSPAGIREVVVRKLSISPTLTGKIKPVRSGFALSPCITEARDKILKAGNGPFLTGAKLEAATNWVSVLIPTVPAFIRKEQGEIEVSNTMLADEVERVCSVRPAHLKLYGGNKAEAPHRTWMAFFLKAPRGSFKVFDESGMARPFIKQQIVNFCYRCNGHHLTKNCSRAPSCGNCGSTNHPEDLCMAATKCRNCGGPHRSDSSRCLARPTRSGAPNKEQMKTYRQAREREFQALLWAKAAEESAATAEKTNNNIISSQGTEPDFRGTTQDIALARACELRTDVLLIQEPWWSGRTKTHPYFDLYLPFGGDNIRPRAATYIRKDPKRIISKQSYPLSPTGDYCWVEVNNIMFLNVYKAPHDPVAVQPLLAWTPTSRTVAIGDFNSVYWAWQPSANSYHGQGEEIQRWAEQHNLICLITGEPTHRAGNTLDLAFTNVSETMAWVGTEVCMTSDHLPICGLVPNHKSSNKHLPTLNEKLKVTKANIPYTPIHPKQTENYAQGICWALDSALKAVFKRPNKKSGRSAAWWTPESHLTGEEIQKYSRISQKRVLEIEGERYENDARNVQTYAMGEPCQASITPPLRHEGRFVSDQAERARILRDSLLARFSASDDLPNCSLSGVGHIPWSEELSEIEVKSCTIGSGNTSPGADGISVELLAACWEIIESHVTQLFRACLRHGYHPQCFKLAEVVFLPKTGRDPSSVKGWRPISLLSCLGKGLERILAKRMSHLAIIWDIVGRQQFGALPKRSANDLVSCVLHDIEEAKSQGWASTFATPDVQGAFDAVLHNRLIWRMQAQGWPKQILCVTDLKELVCGVPQGSPISPLLFLLYLAEPMRSGNPIARFGYADDVGILGFGRTISESAAAVQREVDSLINWAEENAFLLDAEKSEVIQFPGSKKENPVGIAVNGNMINPAEQIRWLVVYLDPRLSFKYHVETWCAKVLKLAQHLRRTISVMRGAAPRALITAVESCVIPVATFGAEVWWPGMTRPTAKGTITPPTSQSCGLINKILLLALRAALPVWRTTPNVVLHREGGIPPARILLESYRLRLAARLNTLNDRHPLRSRASIRPNVAAEPLPGPTYSSKFETKADGVQSHQNWINTVNTADICAYSDGRTFQKGKGILHGGEVYDAEIFGATMALRAALTLRLNGEKIYILLDNQAAVMALQTGKSSSSIRLTKLFHTLAKNINADFKWVPGHSRIGGNEEADAEARAALRDLPERSTRPNLITLSYLLRYQDLDLKMRRKKPPELALPRRLLHELLAARTGHGDFAAYHRRFKHYDADLNCVCGQETSPTHFIRCRRHANQMRKLQKGMNIDTFRKELLGHDCFKKFKDFAQITGCFDSQMSDSSSAERE</sequence>
<evidence type="ECO:0000313" key="4">
    <source>
        <dbReference type="EMBL" id="POS83362.1"/>
    </source>
</evidence>
<evidence type="ECO:0000313" key="5">
    <source>
        <dbReference type="Proteomes" id="UP000237438"/>
    </source>
</evidence>
<dbReference type="InterPro" id="IPR002156">
    <property type="entry name" value="RNaseH_domain"/>
</dbReference>
<dbReference type="SUPFAM" id="SSF53098">
    <property type="entry name" value="Ribonuclease H-like"/>
    <property type="match status" value="1"/>
</dbReference>
<dbReference type="Proteomes" id="UP000237438">
    <property type="component" value="Unassembled WGS sequence"/>
</dbReference>
<feature type="domain" description="RNase H type-1" evidence="3">
    <location>
        <begin position="1378"/>
        <end position="1491"/>
    </location>
</feature>
<accession>A0A2S4PMS6</accession>
<dbReference type="InterPro" id="IPR005135">
    <property type="entry name" value="Endo/exonuclease/phosphatase"/>
</dbReference>
<name>A0A2S4PMS6_9PEZI</name>
<organism evidence="4 5">
    <name type="scientific">Erysiphe pulchra</name>
    <dbReference type="NCBI Taxonomy" id="225359"/>
    <lineage>
        <taxon>Eukaryota</taxon>
        <taxon>Fungi</taxon>
        <taxon>Dikarya</taxon>
        <taxon>Ascomycota</taxon>
        <taxon>Pezizomycotina</taxon>
        <taxon>Leotiomycetes</taxon>
        <taxon>Erysiphales</taxon>
        <taxon>Erysiphaceae</taxon>
        <taxon>Erysiphe</taxon>
    </lineage>
</organism>
<dbReference type="CDD" id="cd09276">
    <property type="entry name" value="Rnase_HI_RT_non_LTR"/>
    <property type="match status" value="1"/>
</dbReference>
<dbReference type="SUPFAM" id="SSF56672">
    <property type="entry name" value="DNA/RNA polymerases"/>
    <property type="match status" value="1"/>
</dbReference>
<dbReference type="STRING" id="225359.A0A2S4PMS6"/>
<dbReference type="PROSITE" id="PS50878">
    <property type="entry name" value="RT_POL"/>
    <property type="match status" value="1"/>
</dbReference>
<feature type="region of interest" description="Disordered" evidence="1">
    <location>
        <begin position="152"/>
        <end position="179"/>
    </location>
</feature>
<evidence type="ECO:0008006" key="6">
    <source>
        <dbReference type="Google" id="ProtNLM"/>
    </source>
</evidence>
<reference evidence="4 5" key="1">
    <citation type="submission" date="2017-10" db="EMBL/GenBank/DDBJ databases">
        <title>Development of genomic resources for the powdery mildew, Erysiphe pulchra.</title>
        <authorList>
            <person name="Wadl P.A."/>
            <person name="Mack B.M."/>
            <person name="Moore G."/>
            <person name="Beltz S.B."/>
        </authorList>
    </citation>
    <scope>NUCLEOTIDE SEQUENCE [LARGE SCALE GENOMIC DNA]</scope>
    <source>
        <strain evidence="4">Cflorida</strain>
    </source>
</reference>
<dbReference type="PANTHER" id="PTHR33481">
    <property type="entry name" value="REVERSE TRANSCRIPTASE"/>
    <property type="match status" value="1"/>
</dbReference>
<dbReference type="OrthoDB" id="4939572at2759"/>
<dbReference type="Gene3D" id="3.60.10.10">
    <property type="entry name" value="Endonuclease/exonuclease/phosphatase"/>
    <property type="match status" value="1"/>
</dbReference>
<feature type="domain" description="Reverse transcriptase" evidence="2">
    <location>
        <begin position="947"/>
        <end position="1180"/>
    </location>
</feature>
<feature type="compositionally biased region" description="Pro residues" evidence="1">
    <location>
        <begin position="21"/>
        <end position="32"/>
    </location>
</feature>
<feature type="non-terminal residue" evidence="4">
    <location>
        <position position="1631"/>
    </location>
</feature>
<protein>
    <recommendedName>
        <fullName evidence="6">Reverse transcriptase domain-containing protein</fullName>
    </recommendedName>
</protein>
<gene>
    <name evidence="4" type="ORF">EPUL_003734</name>
</gene>
<dbReference type="PANTHER" id="PTHR33481:SF1">
    <property type="entry name" value="ENDONUCLEASE_EXONUCLEASE_PHOSPHATASE DOMAIN-CONTAINING PROTEIN-RELATED"/>
    <property type="match status" value="1"/>
</dbReference>
<comment type="caution">
    <text evidence="4">The sequence shown here is derived from an EMBL/GenBank/DDBJ whole genome shotgun (WGS) entry which is preliminary data.</text>
</comment>
<feature type="region of interest" description="Disordered" evidence="1">
    <location>
        <begin position="1"/>
        <end position="83"/>
    </location>
</feature>
<dbReference type="Gene3D" id="3.30.420.10">
    <property type="entry name" value="Ribonuclease H-like superfamily/Ribonuclease H"/>
    <property type="match status" value="1"/>
</dbReference>
<feature type="compositionally biased region" description="Basic and acidic residues" evidence="1">
    <location>
        <begin position="66"/>
        <end position="83"/>
    </location>
</feature>
<feature type="compositionally biased region" description="Low complexity" evidence="1">
    <location>
        <begin position="33"/>
        <end position="53"/>
    </location>
</feature>
<dbReference type="GO" id="GO:0003676">
    <property type="term" value="F:nucleic acid binding"/>
    <property type="evidence" value="ECO:0007669"/>
    <property type="project" value="InterPro"/>
</dbReference>
<proteinExistence type="predicted"/>
<feature type="region of interest" description="Disordered" evidence="1">
    <location>
        <begin position="234"/>
        <end position="256"/>
    </location>
</feature>
<dbReference type="InterPro" id="IPR036691">
    <property type="entry name" value="Endo/exonu/phosph_ase_sf"/>
</dbReference>
<evidence type="ECO:0000259" key="3">
    <source>
        <dbReference type="PROSITE" id="PS50879"/>
    </source>
</evidence>
<dbReference type="Pfam" id="PF00078">
    <property type="entry name" value="RVT_1"/>
    <property type="match status" value="1"/>
</dbReference>
<dbReference type="InterPro" id="IPR012337">
    <property type="entry name" value="RNaseH-like_sf"/>
</dbReference>
<evidence type="ECO:0000259" key="2">
    <source>
        <dbReference type="PROSITE" id="PS50878"/>
    </source>
</evidence>
<dbReference type="CDD" id="cd01650">
    <property type="entry name" value="RT_nLTR_like"/>
    <property type="match status" value="1"/>
</dbReference>
<dbReference type="EMBL" id="PEDP01001659">
    <property type="protein sequence ID" value="POS83362.1"/>
    <property type="molecule type" value="Genomic_DNA"/>
</dbReference>
<dbReference type="InterPro" id="IPR043502">
    <property type="entry name" value="DNA/RNA_pol_sf"/>
</dbReference>
<dbReference type="SUPFAM" id="SSF56219">
    <property type="entry name" value="DNase I-like"/>
    <property type="match status" value="1"/>
</dbReference>
<dbReference type="PROSITE" id="PS50879">
    <property type="entry name" value="RNASE_H_1"/>
    <property type="match status" value="1"/>
</dbReference>
<dbReference type="Pfam" id="PF14529">
    <property type="entry name" value="Exo_endo_phos_2"/>
    <property type="match status" value="1"/>
</dbReference>
<dbReference type="GO" id="GO:0004523">
    <property type="term" value="F:RNA-DNA hybrid ribonuclease activity"/>
    <property type="evidence" value="ECO:0007669"/>
    <property type="project" value="InterPro"/>
</dbReference>
<evidence type="ECO:0000256" key="1">
    <source>
        <dbReference type="SAM" id="MobiDB-lite"/>
    </source>
</evidence>
<dbReference type="InterPro" id="IPR036397">
    <property type="entry name" value="RNaseH_sf"/>
</dbReference>